<dbReference type="GO" id="GO:0003700">
    <property type="term" value="F:DNA-binding transcription factor activity"/>
    <property type="evidence" value="ECO:0007669"/>
    <property type="project" value="InterPro"/>
</dbReference>
<dbReference type="RefSeq" id="WP_160721734.1">
    <property type="nucleotide sequence ID" value="NZ_SUMG01000011.1"/>
</dbReference>
<feature type="binding site" evidence="15">
    <location>
        <position position="13"/>
    </location>
    <ligand>
        <name>Ca(2+)</name>
        <dbReference type="ChEBI" id="CHEBI:29108"/>
    </ligand>
</feature>
<evidence type="ECO:0000256" key="2">
    <source>
        <dbReference type="ARBA" id="ARBA00018672"/>
    </source>
</evidence>
<dbReference type="SUPFAM" id="SSF52172">
    <property type="entry name" value="CheY-like"/>
    <property type="match status" value="1"/>
</dbReference>
<dbReference type="Pfam" id="PF00072">
    <property type="entry name" value="Response_reg"/>
    <property type="match status" value="1"/>
</dbReference>
<keyword evidence="12 14" id="KW-0804">Transcription</keyword>
<protein>
    <recommendedName>
        <fullName evidence="2 14">Stage 0 sporulation protein A homolog</fullName>
    </recommendedName>
</protein>
<keyword evidence="19" id="KW-1185">Reference proteome</keyword>
<evidence type="ECO:0000256" key="10">
    <source>
        <dbReference type="ARBA" id="ARBA00023125"/>
    </source>
</evidence>
<dbReference type="NCBIfam" id="TIGR02875">
    <property type="entry name" value="spore_0_A"/>
    <property type="match status" value="1"/>
</dbReference>
<dbReference type="PANTHER" id="PTHR44591">
    <property type="entry name" value="STRESS RESPONSE REGULATOR PROTEIN 1"/>
    <property type="match status" value="1"/>
</dbReference>
<dbReference type="InterPro" id="IPR011006">
    <property type="entry name" value="CheY-like_superfamily"/>
</dbReference>
<evidence type="ECO:0000256" key="15">
    <source>
        <dbReference type="PIRSR" id="PIRSR002937-1"/>
    </source>
</evidence>
<keyword evidence="3 14" id="KW-0963">Cytoplasm</keyword>
<evidence type="ECO:0000256" key="11">
    <source>
        <dbReference type="ARBA" id="ARBA00023159"/>
    </source>
</evidence>
<evidence type="ECO:0000256" key="3">
    <source>
        <dbReference type="ARBA" id="ARBA00022490"/>
    </source>
</evidence>
<keyword evidence="4 14" id="KW-0678">Repressor</keyword>
<feature type="binding site" evidence="15">
    <location>
        <position position="12"/>
    </location>
    <ligand>
        <name>Ca(2+)</name>
        <dbReference type="ChEBI" id="CHEBI:29108"/>
    </ligand>
</feature>
<feature type="binding site" evidence="15">
    <location>
        <position position="58"/>
    </location>
    <ligand>
        <name>Ca(2+)</name>
        <dbReference type="ChEBI" id="CHEBI:29108"/>
    </ligand>
</feature>
<dbReference type="SMART" id="SM00448">
    <property type="entry name" value="REC"/>
    <property type="match status" value="1"/>
</dbReference>
<evidence type="ECO:0000256" key="13">
    <source>
        <dbReference type="ARBA" id="ARBA00024867"/>
    </source>
</evidence>
<comment type="subcellular location">
    <subcellularLocation>
        <location evidence="1 14">Cytoplasm</location>
    </subcellularLocation>
</comment>
<keyword evidence="5 16" id="KW-0597">Phosphoprotein</keyword>
<evidence type="ECO:0000256" key="16">
    <source>
        <dbReference type="PROSITE-ProRule" id="PRU00169"/>
    </source>
</evidence>
<dbReference type="GO" id="GO:0042173">
    <property type="term" value="P:regulation of sporulation resulting in formation of a cellular spore"/>
    <property type="evidence" value="ECO:0007669"/>
    <property type="project" value="InterPro"/>
</dbReference>
<dbReference type="Pfam" id="PF08769">
    <property type="entry name" value="Spo0A_C"/>
    <property type="match status" value="1"/>
</dbReference>
<evidence type="ECO:0000256" key="4">
    <source>
        <dbReference type="ARBA" id="ARBA00022491"/>
    </source>
</evidence>
<dbReference type="Proteomes" id="UP000449710">
    <property type="component" value="Unassembled WGS sequence"/>
</dbReference>
<evidence type="ECO:0000256" key="9">
    <source>
        <dbReference type="ARBA" id="ARBA00023015"/>
    </source>
</evidence>
<organism evidence="18 19">
    <name type="scientific">Isachenkonia alkalipeptolytica</name>
    <dbReference type="NCBI Taxonomy" id="2565777"/>
    <lineage>
        <taxon>Bacteria</taxon>
        <taxon>Bacillati</taxon>
        <taxon>Bacillota</taxon>
        <taxon>Clostridia</taxon>
        <taxon>Eubacteriales</taxon>
        <taxon>Clostridiaceae</taxon>
        <taxon>Isachenkonia</taxon>
    </lineage>
</organism>
<dbReference type="InterPro" id="IPR001789">
    <property type="entry name" value="Sig_transdc_resp-reg_receiver"/>
</dbReference>
<proteinExistence type="predicted"/>
<dbReference type="AlphaFoldDB" id="A0AA43XMP9"/>
<name>A0AA43XMP9_9CLOT</name>
<sequence length="259" mass="29858">MHKNKITVAIADDNEEFCNILEEFLDKQEDIEVIGIANDGLEALKLLETEKPKVLILDIIMPHLDGLGVLEEINQKKEKPYTIMLSAVGQDKVTKKAIQLGADYYIIKPFDFEFFLKRIRESKEELLSYENPKQSMNLTQEEIKNIEKMASELIHTLGVPAHIKGYSYLKEAIIMVAKKPEYLNAVTKELYPGLARQFDTTPSRVERAIRHSIEVTWNQGESEKIKEFLEHLPKFKKNNKKPTNSEFIAVLADKIRSQR</sequence>
<dbReference type="PIRSF" id="PIRSF002937">
    <property type="entry name" value="Res_reg_Spo0A"/>
    <property type="match status" value="1"/>
</dbReference>
<dbReference type="Gene3D" id="3.40.50.2300">
    <property type="match status" value="1"/>
</dbReference>
<evidence type="ECO:0000256" key="8">
    <source>
        <dbReference type="ARBA" id="ARBA00023012"/>
    </source>
</evidence>
<gene>
    <name evidence="18" type="primary">spo0A</name>
    <name evidence="18" type="ORF">ISALK_09700</name>
</gene>
<evidence type="ECO:0000313" key="18">
    <source>
        <dbReference type="EMBL" id="NBG88775.1"/>
    </source>
</evidence>
<dbReference type="GO" id="GO:0005737">
    <property type="term" value="C:cytoplasm"/>
    <property type="evidence" value="ECO:0007669"/>
    <property type="project" value="UniProtKB-SubCell"/>
</dbReference>
<dbReference type="InterPro" id="IPR036388">
    <property type="entry name" value="WH-like_DNA-bd_sf"/>
</dbReference>
<feature type="modified residue" description="4-aspartylphosphate" evidence="16">
    <location>
        <position position="58"/>
    </location>
</feature>
<dbReference type="InterPro" id="IPR016032">
    <property type="entry name" value="Sig_transdc_resp-reg_C-effctor"/>
</dbReference>
<keyword evidence="8 14" id="KW-0902">Two-component regulatory system</keyword>
<dbReference type="GO" id="GO:0005509">
    <property type="term" value="F:calcium ion binding"/>
    <property type="evidence" value="ECO:0007669"/>
    <property type="project" value="UniProtKB-UniRule"/>
</dbReference>
<keyword evidence="10 14" id="KW-0238">DNA-binding</keyword>
<keyword evidence="14 15" id="KW-0479">Metal-binding</keyword>
<evidence type="ECO:0000256" key="6">
    <source>
        <dbReference type="ARBA" id="ARBA00022837"/>
    </source>
</evidence>
<dbReference type="SUPFAM" id="SSF46894">
    <property type="entry name" value="C-terminal effector domain of the bipartite response regulators"/>
    <property type="match status" value="1"/>
</dbReference>
<evidence type="ECO:0000256" key="7">
    <source>
        <dbReference type="ARBA" id="ARBA00022969"/>
    </source>
</evidence>
<keyword evidence="11 14" id="KW-0010">Activator</keyword>
<dbReference type="GO" id="GO:0003677">
    <property type="term" value="F:DNA binding"/>
    <property type="evidence" value="ECO:0007669"/>
    <property type="project" value="UniProtKB-KW"/>
</dbReference>
<reference evidence="18 19" key="1">
    <citation type="submission" date="2019-04" db="EMBL/GenBank/DDBJ databases">
        <title>Isachenkonia alkalipeptolytica gen. nov. sp. nov. a new anaerobic, alkiliphilic organothrophic bacterium capable to reduce synthesized ferrihydrite isolated from a soda lake.</title>
        <authorList>
            <person name="Toshchakov S.V."/>
            <person name="Zavarzina D.G."/>
            <person name="Zhilina T.N."/>
            <person name="Kostrikina N.A."/>
            <person name="Kublanov I.V."/>
        </authorList>
    </citation>
    <scope>NUCLEOTIDE SEQUENCE [LARGE SCALE GENOMIC DNA]</scope>
    <source>
        <strain evidence="18 19">Z-1701</strain>
    </source>
</reference>
<evidence type="ECO:0000256" key="5">
    <source>
        <dbReference type="ARBA" id="ARBA00022553"/>
    </source>
</evidence>
<dbReference type="GO" id="GO:0051606">
    <property type="term" value="P:detection of stimulus"/>
    <property type="evidence" value="ECO:0007669"/>
    <property type="project" value="UniProtKB-UniRule"/>
</dbReference>
<feature type="domain" description="Response regulatory" evidence="17">
    <location>
        <begin position="7"/>
        <end position="123"/>
    </location>
</feature>
<evidence type="ECO:0000256" key="14">
    <source>
        <dbReference type="PIRNR" id="PIRNR002937"/>
    </source>
</evidence>
<dbReference type="PANTHER" id="PTHR44591:SF3">
    <property type="entry name" value="RESPONSE REGULATORY DOMAIN-CONTAINING PROTEIN"/>
    <property type="match status" value="1"/>
</dbReference>
<evidence type="ECO:0000256" key="1">
    <source>
        <dbReference type="ARBA" id="ARBA00004496"/>
    </source>
</evidence>
<comment type="function">
    <text evidence="13 14">May play the central regulatory role in sporulation. It may be an element of the effector pathway responsible for the activation of sporulation genes in response to nutritional stress. Spo0A may act in concert with spo0H (a sigma factor) to control the expression of some genes that are critical to the sporulation process.</text>
</comment>
<dbReference type="PROSITE" id="PS50110">
    <property type="entry name" value="RESPONSE_REGULATORY"/>
    <property type="match status" value="1"/>
</dbReference>
<dbReference type="Gene3D" id="1.10.10.10">
    <property type="entry name" value="Winged helix-like DNA-binding domain superfamily/Winged helix DNA-binding domain"/>
    <property type="match status" value="1"/>
</dbReference>
<keyword evidence="9 14" id="KW-0805">Transcription regulation</keyword>
<dbReference type="CDD" id="cd17561">
    <property type="entry name" value="REC_Spo0A"/>
    <property type="match status" value="1"/>
</dbReference>
<comment type="cofactor">
    <cofactor evidence="14 15">
        <name>Ca(2+)</name>
        <dbReference type="ChEBI" id="CHEBI:29108"/>
    </cofactor>
    <text evidence="14 15">Binds 1 Ca(2+) ion per subunit.</text>
</comment>
<comment type="caution">
    <text evidence="18">The sequence shown here is derived from an EMBL/GenBank/DDBJ whole genome shotgun (WGS) entry which is preliminary data.</text>
</comment>
<dbReference type="GO" id="GO:0030435">
    <property type="term" value="P:sporulation resulting in formation of a cellular spore"/>
    <property type="evidence" value="ECO:0007669"/>
    <property type="project" value="UniProtKB-UniRule"/>
</dbReference>
<accession>A0AA43XMP9</accession>
<keyword evidence="7 14" id="KW-0749">Sporulation</keyword>
<evidence type="ECO:0000313" key="19">
    <source>
        <dbReference type="Proteomes" id="UP000449710"/>
    </source>
</evidence>
<dbReference type="GO" id="GO:0000160">
    <property type="term" value="P:phosphorelay signal transduction system"/>
    <property type="evidence" value="ECO:0007669"/>
    <property type="project" value="UniProtKB-UniRule"/>
</dbReference>
<evidence type="ECO:0000256" key="12">
    <source>
        <dbReference type="ARBA" id="ARBA00023163"/>
    </source>
</evidence>
<dbReference type="InterPro" id="IPR012052">
    <property type="entry name" value="Spore_0_A"/>
</dbReference>
<keyword evidence="6 14" id="KW-0106">Calcium</keyword>
<dbReference type="InterPro" id="IPR050595">
    <property type="entry name" value="Bact_response_regulator"/>
</dbReference>
<evidence type="ECO:0000259" key="17">
    <source>
        <dbReference type="PROSITE" id="PS50110"/>
    </source>
</evidence>
<dbReference type="EMBL" id="SUMG01000011">
    <property type="protein sequence ID" value="NBG88775.1"/>
    <property type="molecule type" value="Genomic_DNA"/>
</dbReference>
<dbReference type="InterPro" id="IPR014879">
    <property type="entry name" value="Spo0A_C"/>
</dbReference>